<protein>
    <submittedName>
        <fullName evidence="4">Dihydrodipicolinate synthase family protein</fullName>
    </submittedName>
</protein>
<dbReference type="PANTHER" id="PTHR12128:SF66">
    <property type="entry name" value="4-HYDROXY-2-OXOGLUTARATE ALDOLASE, MITOCHONDRIAL"/>
    <property type="match status" value="1"/>
</dbReference>
<evidence type="ECO:0000256" key="2">
    <source>
        <dbReference type="ARBA" id="ARBA00023239"/>
    </source>
</evidence>
<dbReference type="Pfam" id="PF00701">
    <property type="entry name" value="DHDPS"/>
    <property type="match status" value="1"/>
</dbReference>
<accession>A0ABV8S8Z3</accession>
<keyword evidence="5" id="KW-1185">Reference proteome</keyword>
<reference evidence="5" key="1">
    <citation type="journal article" date="2019" name="Int. J. Syst. Evol. Microbiol.">
        <title>The Global Catalogue of Microorganisms (GCM) 10K type strain sequencing project: providing services to taxonomists for standard genome sequencing and annotation.</title>
        <authorList>
            <consortium name="The Broad Institute Genomics Platform"/>
            <consortium name="The Broad Institute Genome Sequencing Center for Infectious Disease"/>
            <person name="Wu L."/>
            <person name="Ma J."/>
        </authorList>
    </citation>
    <scope>NUCLEOTIDE SEQUENCE [LARGE SCALE GENOMIC DNA]</scope>
    <source>
        <strain evidence="5">CGMCC 4.1641</strain>
    </source>
</reference>
<dbReference type="InterPro" id="IPR002220">
    <property type="entry name" value="DapA-like"/>
</dbReference>
<dbReference type="InterPro" id="IPR013785">
    <property type="entry name" value="Aldolase_TIM"/>
</dbReference>
<dbReference type="EMBL" id="JBHSED010000015">
    <property type="protein sequence ID" value="MFC4303775.1"/>
    <property type="molecule type" value="Genomic_DNA"/>
</dbReference>
<comment type="similarity">
    <text evidence="1 3">Belongs to the DapA family.</text>
</comment>
<proteinExistence type="inferred from homology"/>
<dbReference type="RefSeq" id="WP_204603759.1">
    <property type="nucleotide sequence ID" value="NZ_JBHSED010000015.1"/>
</dbReference>
<sequence length="297" mass="31813">MFTGLSAFPLTPMNETGIDEKAFVRLIKRLVEAGVDSIGALGSTGSYAYLTRDERMRIAQLTVEYAEGTPVMVGIGALRTRDVLQLAEDAQKAGASAVLLSPVSYQRLTDDEAFSLYEAVAHSLSVPLCVYDNPVTTHFTFSDELHSRIARLPQVRSIKIPGVPADAAEAKARVERLRALIPADVTIGVSGDPLAAIGLNAGCDAWHSVLGGLFPKTCLAITRAAQAGDAGAAERQSALLEPLWLLFRQYGSLRVAATAAELLGWVEGSSLPLPLQTLPSDARRQLREFLDRSELVG</sequence>
<dbReference type="SMART" id="SM01130">
    <property type="entry name" value="DHDPS"/>
    <property type="match status" value="1"/>
</dbReference>
<name>A0ABV8S8Z3_9BACL</name>
<gene>
    <name evidence="4" type="ORF">ACFO1S_10005</name>
</gene>
<dbReference type="CDD" id="cd00408">
    <property type="entry name" value="DHDPS-like"/>
    <property type="match status" value="1"/>
</dbReference>
<comment type="caution">
    <text evidence="4">The sequence shown here is derived from an EMBL/GenBank/DDBJ whole genome shotgun (WGS) entry which is preliminary data.</text>
</comment>
<dbReference type="Gene3D" id="3.20.20.70">
    <property type="entry name" value="Aldolase class I"/>
    <property type="match status" value="1"/>
</dbReference>
<keyword evidence="2 3" id="KW-0456">Lyase</keyword>
<evidence type="ECO:0000256" key="1">
    <source>
        <dbReference type="ARBA" id="ARBA00007592"/>
    </source>
</evidence>
<dbReference type="Proteomes" id="UP001595755">
    <property type="component" value="Unassembled WGS sequence"/>
</dbReference>
<evidence type="ECO:0000313" key="5">
    <source>
        <dbReference type="Proteomes" id="UP001595755"/>
    </source>
</evidence>
<evidence type="ECO:0000313" key="4">
    <source>
        <dbReference type="EMBL" id="MFC4303775.1"/>
    </source>
</evidence>
<dbReference type="PIRSF" id="PIRSF001365">
    <property type="entry name" value="DHDPS"/>
    <property type="match status" value="1"/>
</dbReference>
<evidence type="ECO:0000256" key="3">
    <source>
        <dbReference type="PIRNR" id="PIRNR001365"/>
    </source>
</evidence>
<organism evidence="4 5">
    <name type="scientific">Cohnella boryungensis</name>
    <dbReference type="NCBI Taxonomy" id="768479"/>
    <lineage>
        <taxon>Bacteria</taxon>
        <taxon>Bacillati</taxon>
        <taxon>Bacillota</taxon>
        <taxon>Bacilli</taxon>
        <taxon>Bacillales</taxon>
        <taxon>Paenibacillaceae</taxon>
        <taxon>Cohnella</taxon>
    </lineage>
</organism>
<dbReference type="PANTHER" id="PTHR12128">
    <property type="entry name" value="DIHYDRODIPICOLINATE SYNTHASE"/>
    <property type="match status" value="1"/>
</dbReference>
<dbReference type="PRINTS" id="PR00146">
    <property type="entry name" value="DHPICSNTHASE"/>
</dbReference>
<dbReference type="SUPFAM" id="SSF51569">
    <property type="entry name" value="Aldolase"/>
    <property type="match status" value="1"/>
</dbReference>